<evidence type="ECO:0000256" key="5">
    <source>
        <dbReference type="ARBA" id="ARBA00022989"/>
    </source>
</evidence>
<name>A0A433RPX8_9BACL</name>
<evidence type="ECO:0000256" key="3">
    <source>
        <dbReference type="ARBA" id="ARBA00022475"/>
    </source>
</evidence>
<dbReference type="PANTHER" id="PTHR33452:SF1">
    <property type="entry name" value="INNER MEMBRANE PROTEIN YPHA-RELATED"/>
    <property type="match status" value="1"/>
</dbReference>
<dbReference type="EMBL" id="JTFC01000042">
    <property type="protein sequence ID" value="RUS52452.1"/>
    <property type="molecule type" value="Genomic_DNA"/>
</dbReference>
<dbReference type="InterPro" id="IPR032808">
    <property type="entry name" value="DoxX"/>
</dbReference>
<feature type="transmembrane region" description="Helical" evidence="7">
    <location>
        <begin position="71"/>
        <end position="93"/>
    </location>
</feature>
<evidence type="ECO:0000256" key="1">
    <source>
        <dbReference type="ARBA" id="ARBA00004651"/>
    </source>
</evidence>
<dbReference type="OrthoDB" id="886570at2"/>
<evidence type="ECO:0000256" key="6">
    <source>
        <dbReference type="ARBA" id="ARBA00023136"/>
    </source>
</evidence>
<evidence type="ECO:0000256" key="2">
    <source>
        <dbReference type="ARBA" id="ARBA00006679"/>
    </source>
</evidence>
<evidence type="ECO:0000313" key="9">
    <source>
        <dbReference type="Proteomes" id="UP000288623"/>
    </source>
</evidence>
<gene>
    <name evidence="8" type="ORF">QI30_16950</name>
</gene>
<evidence type="ECO:0000256" key="4">
    <source>
        <dbReference type="ARBA" id="ARBA00022692"/>
    </source>
</evidence>
<comment type="caution">
    <text evidence="8">The sequence shown here is derived from an EMBL/GenBank/DDBJ whole genome shotgun (WGS) entry which is preliminary data.</text>
</comment>
<dbReference type="RefSeq" id="WP_126991785.1">
    <property type="nucleotide sequence ID" value="NZ_JTFC01000042.1"/>
</dbReference>
<dbReference type="Proteomes" id="UP000288623">
    <property type="component" value="Unassembled WGS sequence"/>
</dbReference>
<keyword evidence="4 7" id="KW-0812">Transmembrane</keyword>
<accession>A0A433RPX8</accession>
<organism evidence="8 9">
    <name type="scientific">Candidatus Kurthia intestinigallinarum</name>
    <dbReference type="NCBI Taxonomy" id="1562256"/>
    <lineage>
        <taxon>Bacteria</taxon>
        <taxon>Bacillati</taxon>
        <taxon>Bacillota</taxon>
        <taxon>Bacilli</taxon>
        <taxon>Bacillales</taxon>
        <taxon>Caryophanaceae</taxon>
        <taxon>Kurthia</taxon>
    </lineage>
</organism>
<sequence>MEKQQLATLLLRIMLGASFLIHGLSKFQGGVGNTAAWFDSIGLPGGLAYVVAIIEVLGGILMILGIATRYVAIAFVAIMLGAIFSVKAANGFLGNDQGAGYELELVLAVMAIYFVLAPFNVYSFTRKKA</sequence>
<dbReference type="InterPro" id="IPR051907">
    <property type="entry name" value="DoxX-like_oxidoreductase"/>
</dbReference>
<reference evidence="8 9" key="1">
    <citation type="submission" date="2014-11" db="EMBL/GenBank/DDBJ databases">
        <title>Genome sequence and analysis of novel Kurthia sp.</title>
        <authorList>
            <person name="Lawson J.N."/>
            <person name="Gonzalez J.E."/>
            <person name="Rinauldi L."/>
            <person name="Xuan Z."/>
            <person name="Firman A."/>
            <person name="Shaddox L."/>
            <person name="Trudeau A."/>
            <person name="Shah S."/>
            <person name="Reiman D."/>
        </authorList>
    </citation>
    <scope>NUCLEOTIDE SEQUENCE [LARGE SCALE GENOMIC DNA]</scope>
    <source>
        <strain evidence="8 9">3B1D</strain>
    </source>
</reference>
<keyword evidence="9" id="KW-1185">Reference proteome</keyword>
<dbReference type="Pfam" id="PF07681">
    <property type="entry name" value="DoxX"/>
    <property type="match status" value="1"/>
</dbReference>
<keyword evidence="6 7" id="KW-0472">Membrane</keyword>
<feature type="transmembrane region" description="Helical" evidence="7">
    <location>
        <begin position="105"/>
        <end position="124"/>
    </location>
</feature>
<comment type="similarity">
    <text evidence="2">Belongs to the DoxX family.</text>
</comment>
<keyword evidence="3" id="KW-1003">Cell membrane</keyword>
<dbReference type="GO" id="GO:0005886">
    <property type="term" value="C:plasma membrane"/>
    <property type="evidence" value="ECO:0007669"/>
    <property type="project" value="UniProtKB-SubCell"/>
</dbReference>
<dbReference type="AlphaFoldDB" id="A0A433RPX8"/>
<proteinExistence type="inferred from homology"/>
<dbReference type="PANTHER" id="PTHR33452">
    <property type="entry name" value="OXIDOREDUCTASE CATD-RELATED"/>
    <property type="match status" value="1"/>
</dbReference>
<comment type="subcellular location">
    <subcellularLocation>
        <location evidence="1">Cell membrane</location>
        <topology evidence="1">Multi-pass membrane protein</topology>
    </subcellularLocation>
</comment>
<evidence type="ECO:0000256" key="7">
    <source>
        <dbReference type="SAM" id="Phobius"/>
    </source>
</evidence>
<protein>
    <submittedName>
        <fullName evidence="8">Oxidoreductase</fullName>
    </submittedName>
</protein>
<feature type="transmembrane region" description="Helical" evidence="7">
    <location>
        <begin position="47"/>
        <end position="64"/>
    </location>
</feature>
<evidence type="ECO:0000313" key="8">
    <source>
        <dbReference type="EMBL" id="RUS52452.1"/>
    </source>
</evidence>
<keyword evidence="5 7" id="KW-1133">Transmembrane helix</keyword>